<reference evidence="2" key="1">
    <citation type="submission" date="2025-08" db="UniProtKB">
        <authorList>
            <consortium name="RefSeq"/>
        </authorList>
    </citation>
    <scope>IDENTIFICATION</scope>
    <source>
        <tissue evidence="2">Muscle</tissue>
    </source>
</reference>
<name>A0ABM1TGZ4_LIMPO</name>
<organism evidence="1 2">
    <name type="scientific">Limulus polyphemus</name>
    <name type="common">Atlantic horseshoe crab</name>
    <dbReference type="NCBI Taxonomy" id="6850"/>
    <lineage>
        <taxon>Eukaryota</taxon>
        <taxon>Metazoa</taxon>
        <taxon>Ecdysozoa</taxon>
        <taxon>Arthropoda</taxon>
        <taxon>Chelicerata</taxon>
        <taxon>Merostomata</taxon>
        <taxon>Xiphosura</taxon>
        <taxon>Limulidae</taxon>
        <taxon>Limulus</taxon>
    </lineage>
</organism>
<keyword evidence="1" id="KW-1185">Reference proteome</keyword>
<accession>A0ABM1TGZ4</accession>
<sequence>MDGITCLSDKKTQVQILVPANTHTHSPSQNLPEVYQMKEMNQEKPEKSKELRECIGQFFNGKPKWLHGAIQECKNEKFPSEKFDKYLTEMCTEEREADLQDVKECIGEQFAAAQVDQETSYTEIINKCF</sequence>
<dbReference type="RefSeq" id="XP_022255150.1">
    <property type="nucleotide sequence ID" value="XM_022399442.1"/>
</dbReference>
<protein>
    <submittedName>
        <fullName evidence="2">Uncharacterized protein LOC106470798 isoform X1</fullName>
    </submittedName>
</protein>
<evidence type="ECO:0000313" key="1">
    <source>
        <dbReference type="Proteomes" id="UP000694941"/>
    </source>
</evidence>
<dbReference type="GeneID" id="106470798"/>
<evidence type="ECO:0000313" key="2">
    <source>
        <dbReference type="RefSeq" id="XP_022255150.1"/>
    </source>
</evidence>
<gene>
    <name evidence="2" type="primary">LOC106470798</name>
</gene>
<proteinExistence type="predicted"/>
<dbReference type="Proteomes" id="UP000694941">
    <property type="component" value="Unplaced"/>
</dbReference>